<proteinExistence type="inferred from homology"/>
<dbReference type="EMBL" id="JBCHKQ010000002">
    <property type="protein sequence ID" value="MEM5948095.1"/>
    <property type="molecule type" value="Genomic_DNA"/>
</dbReference>
<accession>A0ABU9UBP8</accession>
<sequence>MLGTIISHTILDSFITKLIAASILGGLIGIERDIHGRAAGLRTNLLVSLGAAVFVIISIKLPENINGTYQGDPGRLAAQIITGIGFLGAGAIIKSGLTIRGLTTAASLWLTAAIGMCVGAGYYDIALLATLLGLFSLVFLNKLENLYSKDYYRELRIEMPQEQDLSKIIEIIKRKSIKILFMDIERNYKENTVNLIFFIRIRHTTDTDKLAHHIIADIENTGISLNALSWKHK</sequence>
<feature type="domain" description="MgtC/SapB/SrpB/YhiD N-terminal" evidence="8">
    <location>
        <begin position="18"/>
        <end position="145"/>
    </location>
</feature>
<dbReference type="PANTHER" id="PTHR33778:SF1">
    <property type="entry name" value="MAGNESIUM TRANSPORTER YHID-RELATED"/>
    <property type="match status" value="1"/>
</dbReference>
<evidence type="ECO:0000259" key="8">
    <source>
        <dbReference type="Pfam" id="PF02308"/>
    </source>
</evidence>
<evidence type="ECO:0000313" key="10">
    <source>
        <dbReference type="Proteomes" id="UP001466331"/>
    </source>
</evidence>
<dbReference type="PANTHER" id="PTHR33778">
    <property type="entry name" value="PROTEIN MGTC"/>
    <property type="match status" value="1"/>
</dbReference>
<evidence type="ECO:0000256" key="6">
    <source>
        <dbReference type="ARBA" id="ARBA00023136"/>
    </source>
</evidence>
<dbReference type="PRINTS" id="PR01837">
    <property type="entry name" value="MGTCSAPBPROT"/>
</dbReference>
<feature type="transmembrane region" description="Helical" evidence="7">
    <location>
        <begin position="41"/>
        <end position="61"/>
    </location>
</feature>
<comment type="caution">
    <text evidence="9">The sequence shown here is derived from an EMBL/GenBank/DDBJ whole genome shotgun (WGS) entry which is preliminary data.</text>
</comment>
<evidence type="ECO:0000256" key="4">
    <source>
        <dbReference type="ARBA" id="ARBA00022692"/>
    </source>
</evidence>
<feature type="transmembrane region" description="Helical" evidence="7">
    <location>
        <begin position="6"/>
        <end position="29"/>
    </location>
</feature>
<comment type="subcellular location">
    <subcellularLocation>
        <location evidence="1">Cell membrane</location>
        <topology evidence="1">Multi-pass membrane protein</topology>
    </subcellularLocation>
</comment>
<reference evidence="9 10" key="1">
    <citation type="submission" date="2024-03" db="EMBL/GenBank/DDBJ databases">
        <title>Ignisphaera cupida sp. nov., a hyperthermophilic hydrolytic archaeon from a hot spring of Kamchatka, and proposal of Ignisphaeraceae fam. nov.</title>
        <authorList>
            <person name="Podosokorskaya O.A."/>
            <person name="Elcheninov A.G."/>
            <person name="Maltseva A.I."/>
            <person name="Zayulina K.S."/>
            <person name="Novikov A."/>
            <person name="Merkel A.Y."/>
        </authorList>
    </citation>
    <scope>NUCLEOTIDE SEQUENCE [LARGE SCALE GENOMIC DNA]</scope>
    <source>
        <strain evidence="9 10">38H-sp</strain>
    </source>
</reference>
<evidence type="ECO:0000256" key="1">
    <source>
        <dbReference type="ARBA" id="ARBA00004651"/>
    </source>
</evidence>
<keyword evidence="5 7" id="KW-1133">Transmembrane helix</keyword>
<protein>
    <submittedName>
        <fullName evidence="9">MgtC/SapB family protein</fullName>
    </submittedName>
</protein>
<evidence type="ECO:0000256" key="7">
    <source>
        <dbReference type="SAM" id="Phobius"/>
    </source>
</evidence>
<evidence type="ECO:0000256" key="3">
    <source>
        <dbReference type="ARBA" id="ARBA00022475"/>
    </source>
</evidence>
<name>A0ABU9UBP8_9SPIR</name>
<evidence type="ECO:0000256" key="2">
    <source>
        <dbReference type="ARBA" id="ARBA00009298"/>
    </source>
</evidence>
<dbReference type="Proteomes" id="UP001466331">
    <property type="component" value="Unassembled WGS sequence"/>
</dbReference>
<organism evidence="9 10">
    <name type="scientific">Rarispira pelagica</name>
    <dbReference type="NCBI Taxonomy" id="3141764"/>
    <lineage>
        <taxon>Bacteria</taxon>
        <taxon>Pseudomonadati</taxon>
        <taxon>Spirochaetota</taxon>
        <taxon>Spirochaetia</taxon>
        <taxon>Winmispirales</taxon>
        <taxon>Winmispiraceae</taxon>
        <taxon>Rarispira</taxon>
    </lineage>
</organism>
<feature type="transmembrane region" description="Helical" evidence="7">
    <location>
        <begin position="105"/>
        <end position="123"/>
    </location>
</feature>
<dbReference type="InterPro" id="IPR049177">
    <property type="entry name" value="MgtC_SapB_SrpB_YhiD_N"/>
</dbReference>
<keyword evidence="6 7" id="KW-0472">Membrane</keyword>
<evidence type="ECO:0000256" key="5">
    <source>
        <dbReference type="ARBA" id="ARBA00022989"/>
    </source>
</evidence>
<feature type="transmembrane region" description="Helical" evidence="7">
    <location>
        <begin position="76"/>
        <end position="93"/>
    </location>
</feature>
<keyword evidence="10" id="KW-1185">Reference proteome</keyword>
<dbReference type="RefSeq" id="WP_420069541.1">
    <property type="nucleotide sequence ID" value="NZ_JBCHKQ010000002.1"/>
</dbReference>
<keyword evidence="3" id="KW-1003">Cell membrane</keyword>
<dbReference type="InterPro" id="IPR003416">
    <property type="entry name" value="MgtC/SapB/SrpB/YhiD_fam"/>
</dbReference>
<comment type="similarity">
    <text evidence="2">Belongs to the MgtC/SapB family.</text>
</comment>
<evidence type="ECO:0000313" key="9">
    <source>
        <dbReference type="EMBL" id="MEM5948095.1"/>
    </source>
</evidence>
<gene>
    <name evidence="9" type="ORF">WKV44_06035</name>
</gene>
<dbReference type="Pfam" id="PF02308">
    <property type="entry name" value="MgtC"/>
    <property type="match status" value="1"/>
</dbReference>
<keyword evidence="4 7" id="KW-0812">Transmembrane</keyword>